<dbReference type="UniPathway" id="UPA00050">
    <property type="reaction ID" value="UER00064"/>
</dbReference>
<evidence type="ECO:0000256" key="7">
    <source>
        <dbReference type="ARBA" id="ARBA00038240"/>
    </source>
</evidence>
<organism evidence="11 12">
    <name type="scientific">Bordetella genomosp. 9</name>
    <dbReference type="NCBI Taxonomy" id="1416803"/>
    <lineage>
        <taxon>Bacteria</taxon>
        <taxon>Pseudomonadati</taxon>
        <taxon>Pseudomonadota</taxon>
        <taxon>Betaproteobacteria</taxon>
        <taxon>Burkholderiales</taxon>
        <taxon>Alcaligenaceae</taxon>
        <taxon>Bordetella</taxon>
    </lineage>
</organism>
<comment type="similarity">
    <text evidence="7 8">Belongs to the pseudomonas-type ThrB family.</text>
</comment>
<keyword evidence="12" id="KW-1185">Reference proteome</keyword>
<evidence type="ECO:0000256" key="5">
    <source>
        <dbReference type="ARBA" id="ARBA00022777"/>
    </source>
</evidence>
<keyword evidence="5 8" id="KW-0418">Kinase</keyword>
<evidence type="ECO:0000256" key="8">
    <source>
        <dbReference type="HAMAP-Rule" id="MF_00301"/>
    </source>
</evidence>
<dbReference type="PANTHER" id="PTHR21064:SF6">
    <property type="entry name" value="AMINOGLYCOSIDE PHOSPHOTRANSFERASE DOMAIN-CONTAINING PROTEIN"/>
    <property type="match status" value="1"/>
</dbReference>
<comment type="catalytic activity">
    <reaction evidence="8">
        <text>L-homoserine + ATP = O-phospho-L-homoserine + ADP + H(+)</text>
        <dbReference type="Rhea" id="RHEA:13985"/>
        <dbReference type="ChEBI" id="CHEBI:15378"/>
        <dbReference type="ChEBI" id="CHEBI:30616"/>
        <dbReference type="ChEBI" id="CHEBI:57476"/>
        <dbReference type="ChEBI" id="CHEBI:57590"/>
        <dbReference type="ChEBI" id="CHEBI:456216"/>
        <dbReference type="EC" id="2.7.1.39"/>
    </reaction>
</comment>
<keyword evidence="1 8" id="KW-0028">Amino-acid biosynthesis</keyword>
<dbReference type="InterPro" id="IPR011009">
    <property type="entry name" value="Kinase-like_dom_sf"/>
</dbReference>
<dbReference type="RefSeq" id="WP_086072674.1">
    <property type="nucleotide sequence ID" value="NZ_CP021109.1"/>
</dbReference>
<dbReference type="GO" id="GO:0009088">
    <property type="term" value="P:threonine biosynthetic process"/>
    <property type="evidence" value="ECO:0007669"/>
    <property type="project" value="UniProtKB-UniRule"/>
</dbReference>
<proteinExistence type="inferred from homology"/>
<evidence type="ECO:0000256" key="2">
    <source>
        <dbReference type="ARBA" id="ARBA00022679"/>
    </source>
</evidence>
<dbReference type="GO" id="GO:0004413">
    <property type="term" value="F:homoserine kinase activity"/>
    <property type="evidence" value="ECO:0007669"/>
    <property type="project" value="UniProtKB-UniRule"/>
</dbReference>
<dbReference type="InterPro" id="IPR050249">
    <property type="entry name" value="Pseudomonas-type_ThrB"/>
</dbReference>
<dbReference type="NCBIfam" id="NF003558">
    <property type="entry name" value="PRK05231.1"/>
    <property type="match status" value="1"/>
</dbReference>
<evidence type="ECO:0000256" key="4">
    <source>
        <dbReference type="ARBA" id="ARBA00022741"/>
    </source>
</evidence>
<dbReference type="InterPro" id="IPR005280">
    <property type="entry name" value="Homoserine_kinase_II"/>
</dbReference>
<dbReference type="GO" id="GO:0005524">
    <property type="term" value="F:ATP binding"/>
    <property type="evidence" value="ECO:0007669"/>
    <property type="project" value="UniProtKB-KW"/>
</dbReference>
<evidence type="ECO:0000313" key="12">
    <source>
        <dbReference type="Proteomes" id="UP000194139"/>
    </source>
</evidence>
<evidence type="ECO:0000259" key="10">
    <source>
        <dbReference type="Pfam" id="PF01636"/>
    </source>
</evidence>
<dbReference type="EMBL" id="CP021109">
    <property type="protein sequence ID" value="ARP87123.1"/>
    <property type="molecule type" value="Genomic_DNA"/>
</dbReference>
<evidence type="ECO:0000256" key="1">
    <source>
        <dbReference type="ARBA" id="ARBA00022605"/>
    </source>
</evidence>
<evidence type="ECO:0000256" key="9">
    <source>
        <dbReference type="NCBIfam" id="TIGR00938"/>
    </source>
</evidence>
<keyword evidence="2 8" id="KW-0808">Transferase</keyword>
<dbReference type="NCBIfam" id="TIGR00938">
    <property type="entry name" value="thrB_alt"/>
    <property type="match status" value="1"/>
</dbReference>
<keyword evidence="6 8" id="KW-0067">ATP-binding</keyword>
<protein>
    <recommendedName>
        <fullName evidence="8 9">Homoserine kinase</fullName>
        <shortName evidence="8">HK</shortName>
        <shortName evidence="8">HSK</shortName>
        <ecNumber evidence="8 9">2.7.1.39</ecNumber>
    </recommendedName>
</protein>
<keyword evidence="4 8" id="KW-0547">Nucleotide-binding</keyword>
<dbReference type="InterPro" id="IPR002575">
    <property type="entry name" value="Aminoglycoside_PTrfase"/>
</dbReference>
<dbReference type="HAMAP" id="MF_00301">
    <property type="entry name" value="Homoser_kinase_2"/>
    <property type="match status" value="1"/>
</dbReference>
<feature type="domain" description="Aminoglycoside phosphotransferase" evidence="10">
    <location>
        <begin position="27"/>
        <end position="262"/>
    </location>
</feature>
<dbReference type="CDD" id="cd05153">
    <property type="entry name" value="HomoserineK_II"/>
    <property type="match status" value="1"/>
</dbReference>
<dbReference type="Gene3D" id="3.30.200.20">
    <property type="entry name" value="Phosphorylase Kinase, domain 1"/>
    <property type="match status" value="1"/>
</dbReference>
<dbReference type="SUPFAM" id="SSF56112">
    <property type="entry name" value="Protein kinase-like (PK-like)"/>
    <property type="match status" value="1"/>
</dbReference>
<dbReference type="Pfam" id="PF01636">
    <property type="entry name" value="APH"/>
    <property type="match status" value="1"/>
</dbReference>
<dbReference type="AlphaFoldDB" id="A0A1W6Z2R6"/>
<evidence type="ECO:0000256" key="6">
    <source>
        <dbReference type="ARBA" id="ARBA00022840"/>
    </source>
</evidence>
<dbReference type="Proteomes" id="UP000194139">
    <property type="component" value="Chromosome"/>
</dbReference>
<reference evidence="11 12" key="1">
    <citation type="submission" date="2017-05" db="EMBL/GenBank/DDBJ databases">
        <title>Complete and WGS of Bordetella genogroups.</title>
        <authorList>
            <person name="Spilker T."/>
            <person name="LiPuma J."/>
        </authorList>
    </citation>
    <scope>NUCLEOTIDE SEQUENCE [LARGE SCALE GENOMIC DNA]</scope>
    <source>
        <strain evidence="11 12">AU17164</strain>
    </source>
</reference>
<gene>
    <name evidence="8" type="primary">thrB</name>
    <name evidence="11" type="ORF">CAL13_13580</name>
</gene>
<name>A0A1W6Z2R6_9BORD</name>
<comment type="pathway">
    <text evidence="8">Amino-acid biosynthesis; L-threonine biosynthesis; L-threonine from L-aspartate: step 4/5.</text>
</comment>
<dbReference type="Gene3D" id="3.90.1200.10">
    <property type="match status" value="1"/>
</dbReference>
<evidence type="ECO:0000256" key="3">
    <source>
        <dbReference type="ARBA" id="ARBA00022697"/>
    </source>
</evidence>
<dbReference type="PANTHER" id="PTHR21064">
    <property type="entry name" value="AMINOGLYCOSIDE PHOSPHOTRANSFERASE DOMAIN-CONTAINING PROTEIN-RELATED"/>
    <property type="match status" value="1"/>
</dbReference>
<accession>A0A1W6Z2R6</accession>
<keyword evidence="3 8" id="KW-0791">Threonine biosynthesis</keyword>
<dbReference type="EC" id="2.7.1.39" evidence="8 9"/>
<evidence type="ECO:0000313" key="11">
    <source>
        <dbReference type="EMBL" id="ARP87123.1"/>
    </source>
</evidence>
<sequence>MAVFTTVTDDDARALLTQFELGELVSLRGITAGIENTNYFLTTTAGEYVLTVFEVLTREQLPFYIELMHGLAVRKVPVPQPQTRRDGSRLAEMHGKPCAIVTRLPGGYEPAPGPRHCELTGRTLAQAHLAARDLPLRQPNLRGLPWWRETAPKVKPFLDSAQAALLDRTLEEQIDCAQSGVWAALPSGPAHCDLFRDNVLFAGTFDAPRMGGFIDFYFAGCDTWLFDVAVSINDWCIVRETGDIVPELAQAWLAAYGSERPFTDEERQAWPAMLRGASLRFWLSRLYDFHLPRPAQTLKPHDPRHFERVLLSRHRNAPPPLP</sequence>